<organism evidence="1">
    <name type="scientific">marine sediment metagenome</name>
    <dbReference type="NCBI Taxonomy" id="412755"/>
    <lineage>
        <taxon>unclassified sequences</taxon>
        <taxon>metagenomes</taxon>
        <taxon>ecological metagenomes</taxon>
    </lineage>
</organism>
<dbReference type="EMBL" id="BARS01032323">
    <property type="protein sequence ID" value="GAG27355.1"/>
    <property type="molecule type" value="Genomic_DNA"/>
</dbReference>
<reference evidence="1" key="1">
    <citation type="journal article" date="2014" name="Front. Microbiol.">
        <title>High frequency of phylogenetically diverse reductive dehalogenase-homologous genes in deep subseafloor sedimentary metagenomes.</title>
        <authorList>
            <person name="Kawai M."/>
            <person name="Futagami T."/>
            <person name="Toyoda A."/>
            <person name="Takaki Y."/>
            <person name="Nishi S."/>
            <person name="Hori S."/>
            <person name="Arai W."/>
            <person name="Tsubouchi T."/>
            <person name="Morono Y."/>
            <person name="Uchiyama I."/>
            <person name="Ito T."/>
            <person name="Fujiyama A."/>
            <person name="Inagaki F."/>
            <person name="Takami H."/>
        </authorList>
    </citation>
    <scope>NUCLEOTIDE SEQUENCE</scope>
    <source>
        <strain evidence="1">Expedition CK06-06</strain>
    </source>
</reference>
<sequence length="44" mass="4726">MTITIVAIDDLGISDEILKIRIVMVLTDNPVISEGGGDNAKRTQ</sequence>
<evidence type="ECO:0000313" key="1">
    <source>
        <dbReference type="EMBL" id="GAG27355.1"/>
    </source>
</evidence>
<gene>
    <name evidence="1" type="ORF">S01H1_50179</name>
</gene>
<accession>X0W9P1</accession>
<proteinExistence type="predicted"/>
<feature type="non-terminal residue" evidence="1">
    <location>
        <position position="44"/>
    </location>
</feature>
<name>X0W9P1_9ZZZZ</name>
<protein>
    <submittedName>
        <fullName evidence="1">Uncharacterized protein</fullName>
    </submittedName>
</protein>
<comment type="caution">
    <text evidence="1">The sequence shown here is derived from an EMBL/GenBank/DDBJ whole genome shotgun (WGS) entry which is preliminary data.</text>
</comment>
<dbReference type="AlphaFoldDB" id="X0W9P1"/>